<evidence type="ECO:0000313" key="3">
    <source>
        <dbReference type="Proteomes" id="UP001234178"/>
    </source>
</evidence>
<gene>
    <name evidence="2" type="ORF">OUZ56_029537</name>
</gene>
<dbReference type="EMBL" id="JAOYFB010000040">
    <property type="protein sequence ID" value="KAK4037504.1"/>
    <property type="molecule type" value="Genomic_DNA"/>
</dbReference>
<name>A0ABR0B748_9CRUS</name>
<protein>
    <submittedName>
        <fullName evidence="2">Uncharacterized protein</fullName>
    </submittedName>
</protein>
<sequence length="72" mass="7865">METPVASPHHRVTASPHHRVTASPHHRITAVTVKVRILAAVASLQPASREPSAYILPLPNRPEEKECGIMLC</sequence>
<feature type="compositionally biased region" description="Basic residues" evidence="1">
    <location>
        <begin position="8"/>
        <end position="26"/>
    </location>
</feature>
<organism evidence="2 3">
    <name type="scientific">Daphnia magna</name>
    <dbReference type="NCBI Taxonomy" id="35525"/>
    <lineage>
        <taxon>Eukaryota</taxon>
        <taxon>Metazoa</taxon>
        <taxon>Ecdysozoa</taxon>
        <taxon>Arthropoda</taxon>
        <taxon>Crustacea</taxon>
        <taxon>Branchiopoda</taxon>
        <taxon>Diplostraca</taxon>
        <taxon>Cladocera</taxon>
        <taxon>Anomopoda</taxon>
        <taxon>Daphniidae</taxon>
        <taxon>Daphnia</taxon>
    </lineage>
</organism>
<proteinExistence type="predicted"/>
<comment type="caution">
    <text evidence="2">The sequence shown here is derived from an EMBL/GenBank/DDBJ whole genome shotgun (WGS) entry which is preliminary data.</text>
</comment>
<reference evidence="2 3" key="1">
    <citation type="journal article" date="2023" name="Nucleic Acids Res.">
        <title>The hologenome of Daphnia magna reveals possible DNA methylation and microbiome-mediated evolution of the host genome.</title>
        <authorList>
            <person name="Chaturvedi A."/>
            <person name="Li X."/>
            <person name="Dhandapani V."/>
            <person name="Marshall H."/>
            <person name="Kissane S."/>
            <person name="Cuenca-Cambronero M."/>
            <person name="Asole G."/>
            <person name="Calvet F."/>
            <person name="Ruiz-Romero M."/>
            <person name="Marangio P."/>
            <person name="Guigo R."/>
            <person name="Rago D."/>
            <person name="Mirbahai L."/>
            <person name="Eastwood N."/>
            <person name="Colbourne J.K."/>
            <person name="Zhou J."/>
            <person name="Mallon E."/>
            <person name="Orsini L."/>
        </authorList>
    </citation>
    <scope>NUCLEOTIDE SEQUENCE [LARGE SCALE GENOMIC DNA]</scope>
    <source>
        <strain evidence="2">LRV0_1</strain>
    </source>
</reference>
<keyword evidence="3" id="KW-1185">Reference proteome</keyword>
<evidence type="ECO:0000313" key="2">
    <source>
        <dbReference type="EMBL" id="KAK4037504.1"/>
    </source>
</evidence>
<evidence type="ECO:0000256" key="1">
    <source>
        <dbReference type="SAM" id="MobiDB-lite"/>
    </source>
</evidence>
<accession>A0ABR0B748</accession>
<dbReference type="Proteomes" id="UP001234178">
    <property type="component" value="Unassembled WGS sequence"/>
</dbReference>
<feature type="region of interest" description="Disordered" evidence="1">
    <location>
        <begin position="1"/>
        <end position="26"/>
    </location>
</feature>